<keyword evidence="1" id="KW-0812">Transmembrane</keyword>
<feature type="transmembrane region" description="Helical" evidence="1">
    <location>
        <begin position="110"/>
        <end position="126"/>
    </location>
</feature>
<accession>A0A1Z3HPN8</accession>
<feature type="transmembrane region" description="Helical" evidence="1">
    <location>
        <begin position="6"/>
        <end position="24"/>
    </location>
</feature>
<dbReference type="InterPro" id="IPR021919">
    <property type="entry name" value="CCB1"/>
</dbReference>
<dbReference type="KEGG" id="hhg:XM38_032160"/>
<dbReference type="EMBL" id="CP021983">
    <property type="protein sequence ID" value="ASC72261.1"/>
    <property type="molecule type" value="Genomic_DNA"/>
</dbReference>
<name>A0A1Z3HPN8_9CYAN</name>
<keyword evidence="1" id="KW-0472">Membrane</keyword>
<dbReference type="RefSeq" id="WP_080804852.1">
    <property type="nucleotide sequence ID" value="NZ_CP021983.2"/>
</dbReference>
<dbReference type="PANTHER" id="PTHR35302:SF1">
    <property type="entry name" value="PROTEIN COFACTOR ASSEMBLY OF COMPLEX C SUBUNIT B CCB1, CHLOROPLASTIC"/>
    <property type="match status" value="1"/>
</dbReference>
<dbReference type="STRING" id="1641165.XM38_00245"/>
<organism evidence="2 3">
    <name type="scientific">Halomicronema hongdechloris C2206</name>
    <dbReference type="NCBI Taxonomy" id="1641165"/>
    <lineage>
        <taxon>Bacteria</taxon>
        <taxon>Bacillati</taxon>
        <taxon>Cyanobacteriota</taxon>
        <taxon>Cyanophyceae</taxon>
        <taxon>Nodosilineales</taxon>
        <taxon>Nodosilineaceae</taxon>
        <taxon>Halomicronema</taxon>
    </lineage>
</organism>
<reference evidence="2 3" key="1">
    <citation type="journal article" date="2016" name="Biochim. Biophys. Acta">
        <title>Characterization of red-shifted phycobilisomes isolated from the chlorophyll f-containing cyanobacterium Halomicronema hongdechloris.</title>
        <authorList>
            <person name="Li Y."/>
            <person name="Lin Y."/>
            <person name="Garvey C.J."/>
            <person name="Birch D."/>
            <person name="Corkery R.W."/>
            <person name="Loughlin P.C."/>
            <person name="Scheer H."/>
            <person name="Willows R.D."/>
            <person name="Chen M."/>
        </authorList>
    </citation>
    <scope>NUCLEOTIDE SEQUENCE [LARGE SCALE GENOMIC DNA]</scope>
    <source>
        <strain evidence="2 3">C2206</strain>
    </source>
</reference>
<evidence type="ECO:0000313" key="2">
    <source>
        <dbReference type="EMBL" id="ASC72261.1"/>
    </source>
</evidence>
<keyword evidence="3" id="KW-1185">Reference proteome</keyword>
<evidence type="ECO:0000313" key="3">
    <source>
        <dbReference type="Proteomes" id="UP000191901"/>
    </source>
</evidence>
<dbReference type="OrthoDB" id="513241at2"/>
<keyword evidence="1" id="KW-1133">Transmembrane helix</keyword>
<dbReference type="AlphaFoldDB" id="A0A1Z3HPN8"/>
<gene>
    <name evidence="2" type="ORF">XM38_032160</name>
</gene>
<evidence type="ECO:0008006" key="4">
    <source>
        <dbReference type="Google" id="ProtNLM"/>
    </source>
</evidence>
<dbReference type="PANTHER" id="PTHR35302">
    <property type="match status" value="1"/>
</dbReference>
<sequence>MTTPVLSSTFLLTLLLMVGLTFFIRASTKDRTERWQGFAAVSPEAILQQIREHLEHRAYRVVVEEQGQLTFRGFVRPSLFLAIFLSALAAIGALCFALVLATLFPDYKSWFIGLLLLAPAAGRFYWTRAARPEQVTLQIKAADGPEAKSQVTVTAHRDELIALRQAVPMHQWEASEP</sequence>
<proteinExistence type="predicted"/>
<dbReference type="Proteomes" id="UP000191901">
    <property type="component" value="Chromosome"/>
</dbReference>
<evidence type="ECO:0000256" key="1">
    <source>
        <dbReference type="SAM" id="Phobius"/>
    </source>
</evidence>
<feature type="transmembrane region" description="Helical" evidence="1">
    <location>
        <begin position="79"/>
        <end position="104"/>
    </location>
</feature>
<protein>
    <recommendedName>
        <fullName evidence="4">Cofactor assembly of complex C subunit B</fullName>
    </recommendedName>
</protein>
<dbReference type="Pfam" id="PF12046">
    <property type="entry name" value="CCB1"/>
    <property type="match status" value="1"/>
</dbReference>